<name>A0A7R9F5B8_9NEOP</name>
<dbReference type="InterPro" id="IPR002350">
    <property type="entry name" value="Kazal_dom"/>
</dbReference>
<dbReference type="PROSITE" id="PS51465">
    <property type="entry name" value="KAZAL_2"/>
    <property type="match status" value="1"/>
</dbReference>
<dbReference type="AlphaFoldDB" id="A0A7R9F5B8"/>
<evidence type="ECO:0000259" key="1">
    <source>
        <dbReference type="PROSITE" id="PS51465"/>
    </source>
</evidence>
<protein>
    <recommendedName>
        <fullName evidence="1">Kazal-like domain-containing protein</fullName>
    </recommendedName>
</protein>
<sequence length="118" mass="12660">MNQDLSITSKPDKMRLTSLSSCPLVVVAVIVVGCAARPGHNGAPPDCKERACPLDAIAICAGDGVNPPQTFIGTCSLFSYNCDHGTDLQVIKYFETCENLASQNGYENFSENTDNEDE</sequence>
<proteinExistence type="predicted"/>
<gene>
    <name evidence="2" type="ORF">TBIB3V08_LOCUS9256</name>
</gene>
<dbReference type="Gene3D" id="3.30.60.30">
    <property type="match status" value="1"/>
</dbReference>
<dbReference type="EMBL" id="OD568409">
    <property type="protein sequence ID" value="CAD7446936.1"/>
    <property type="molecule type" value="Genomic_DNA"/>
</dbReference>
<feature type="domain" description="Kazal-like" evidence="1">
    <location>
        <begin position="41"/>
        <end position="99"/>
    </location>
</feature>
<organism evidence="2">
    <name type="scientific">Timema bartmani</name>
    <dbReference type="NCBI Taxonomy" id="61472"/>
    <lineage>
        <taxon>Eukaryota</taxon>
        <taxon>Metazoa</taxon>
        <taxon>Ecdysozoa</taxon>
        <taxon>Arthropoda</taxon>
        <taxon>Hexapoda</taxon>
        <taxon>Insecta</taxon>
        <taxon>Pterygota</taxon>
        <taxon>Neoptera</taxon>
        <taxon>Polyneoptera</taxon>
        <taxon>Phasmatodea</taxon>
        <taxon>Timematodea</taxon>
        <taxon>Timematoidea</taxon>
        <taxon>Timematidae</taxon>
        <taxon>Timema</taxon>
    </lineage>
</organism>
<evidence type="ECO:0000313" key="2">
    <source>
        <dbReference type="EMBL" id="CAD7446936.1"/>
    </source>
</evidence>
<reference evidence="2" key="1">
    <citation type="submission" date="2020-11" db="EMBL/GenBank/DDBJ databases">
        <authorList>
            <person name="Tran Van P."/>
        </authorList>
    </citation>
    <scope>NUCLEOTIDE SEQUENCE</scope>
</reference>
<accession>A0A7R9F5B8</accession>